<evidence type="ECO:0000256" key="2">
    <source>
        <dbReference type="RuleBase" id="RU003875"/>
    </source>
</evidence>
<accession>A0A2T0QFC3</accession>
<dbReference type="PANTHER" id="PTHR42932">
    <property type="entry name" value="GENERAL STRESS PROTEIN 20U"/>
    <property type="match status" value="1"/>
</dbReference>
<dbReference type="GO" id="GO:0003677">
    <property type="term" value="F:DNA binding"/>
    <property type="evidence" value="ECO:0007669"/>
    <property type="project" value="UniProtKB-KW"/>
</dbReference>
<dbReference type="SUPFAM" id="SSF47240">
    <property type="entry name" value="Ferritin-like"/>
    <property type="match status" value="1"/>
</dbReference>
<evidence type="ECO:0000313" key="5">
    <source>
        <dbReference type="Proteomes" id="UP000237846"/>
    </source>
</evidence>
<evidence type="ECO:0000313" key="4">
    <source>
        <dbReference type="EMBL" id="PRY02634.1"/>
    </source>
</evidence>
<dbReference type="InterPro" id="IPR002177">
    <property type="entry name" value="DPS_DNA-bd"/>
</dbReference>
<dbReference type="PROSITE" id="PS00819">
    <property type="entry name" value="DPS_2"/>
    <property type="match status" value="1"/>
</dbReference>
<dbReference type="Gene3D" id="1.20.1260.10">
    <property type="match status" value="1"/>
</dbReference>
<dbReference type="Pfam" id="PF00210">
    <property type="entry name" value="Ferritin"/>
    <property type="match status" value="1"/>
</dbReference>
<dbReference type="InterPro" id="IPR009078">
    <property type="entry name" value="Ferritin-like_SF"/>
</dbReference>
<keyword evidence="4" id="KW-0238">DNA-binding</keyword>
<dbReference type="GO" id="GO:0016722">
    <property type="term" value="F:oxidoreductase activity, acting on metal ions"/>
    <property type="evidence" value="ECO:0007669"/>
    <property type="project" value="InterPro"/>
</dbReference>
<dbReference type="EMBL" id="PVZC01000001">
    <property type="protein sequence ID" value="PRY02634.1"/>
    <property type="molecule type" value="Genomic_DNA"/>
</dbReference>
<dbReference type="AlphaFoldDB" id="A0A2T0QFC3"/>
<reference evidence="4 5" key="1">
    <citation type="submission" date="2018-03" db="EMBL/GenBank/DDBJ databases">
        <title>Genomic Encyclopedia of Archaeal and Bacterial Type Strains, Phase II (KMG-II): from individual species to whole genera.</title>
        <authorList>
            <person name="Goeker M."/>
        </authorList>
    </citation>
    <scope>NUCLEOTIDE SEQUENCE [LARGE SCALE GENOMIC DNA]</scope>
    <source>
        <strain evidence="4 5">DSM 45601</strain>
    </source>
</reference>
<comment type="similarity">
    <text evidence="1 2">Belongs to the Dps family.</text>
</comment>
<dbReference type="Proteomes" id="UP000237846">
    <property type="component" value="Unassembled WGS sequence"/>
</dbReference>
<sequence>MATVRSPLAEDARKIVGEALQGALIDLIDLSLIAKQAHWNIIGPNFRSVHLQLDEVVKKARKHMDVIAERAVAIGVNPDGRAATVANTSDVRPIEAGYIQDEKVVGIMTDTLWGIAARFRDRVIATDEPDPVSQDLLIAVSEDLEQQHWMFEAMK</sequence>
<dbReference type="CDD" id="cd01043">
    <property type="entry name" value="DPS"/>
    <property type="match status" value="1"/>
</dbReference>
<dbReference type="OrthoDB" id="9797687at2"/>
<feature type="domain" description="Ferritin/DPS" evidence="3">
    <location>
        <begin position="18"/>
        <end position="153"/>
    </location>
</feature>
<dbReference type="PROSITE" id="PS00818">
    <property type="entry name" value="DPS_1"/>
    <property type="match status" value="1"/>
</dbReference>
<gene>
    <name evidence="4" type="ORF">CLV72_1011237</name>
</gene>
<keyword evidence="5" id="KW-1185">Reference proteome</keyword>
<dbReference type="InterPro" id="IPR008331">
    <property type="entry name" value="Ferritin_DPS_dom"/>
</dbReference>
<dbReference type="PANTHER" id="PTHR42932:SF2">
    <property type="entry name" value="DNA PROTECTION DURING STARVATION PROTEIN 1"/>
    <property type="match status" value="1"/>
</dbReference>
<evidence type="ECO:0000256" key="1">
    <source>
        <dbReference type="ARBA" id="ARBA00009497"/>
    </source>
</evidence>
<dbReference type="InterPro" id="IPR023188">
    <property type="entry name" value="DPS_DNA-bd_CS"/>
</dbReference>
<evidence type="ECO:0000259" key="3">
    <source>
        <dbReference type="Pfam" id="PF00210"/>
    </source>
</evidence>
<organism evidence="4 5">
    <name type="scientific">Allonocardiopsis opalescens</name>
    <dbReference type="NCBI Taxonomy" id="1144618"/>
    <lineage>
        <taxon>Bacteria</taxon>
        <taxon>Bacillati</taxon>
        <taxon>Actinomycetota</taxon>
        <taxon>Actinomycetes</taxon>
        <taxon>Streptosporangiales</taxon>
        <taxon>Allonocardiopsis</taxon>
    </lineage>
</organism>
<comment type="caution">
    <text evidence="4">The sequence shown here is derived from an EMBL/GenBank/DDBJ whole genome shotgun (WGS) entry which is preliminary data.</text>
</comment>
<name>A0A2T0QFC3_9ACTN</name>
<dbReference type="PIRSF" id="PIRSF005900">
    <property type="entry name" value="Dps"/>
    <property type="match status" value="1"/>
</dbReference>
<dbReference type="InterPro" id="IPR012347">
    <property type="entry name" value="Ferritin-like"/>
</dbReference>
<dbReference type="GO" id="GO:0008199">
    <property type="term" value="F:ferric iron binding"/>
    <property type="evidence" value="ECO:0007669"/>
    <property type="project" value="InterPro"/>
</dbReference>
<protein>
    <submittedName>
        <fullName evidence="4">Starvation-inducible DNA-binding protein</fullName>
    </submittedName>
</protein>
<dbReference type="RefSeq" id="WP_106240537.1">
    <property type="nucleotide sequence ID" value="NZ_PVZC01000001.1"/>
</dbReference>
<proteinExistence type="inferred from homology"/>
<dbReference type="PRINTS" id="PR01346">
    <property type="entry name" value="HELNAPAPROT"/>
</dbReference>